<gene>
    <name evidence="2" type="ordered locus">Psta_3682</name>
</gene>
<dbReference type="PROSITE" id="PS51833">
    <property type="entry name" value="HDOD"/>
    <property type="match status" value="1"/>
</dbReference>
<keyword evidence="3" id="KW-1185">Reference proteome</keyword>
<dbReference type="InterPro" id="IPR013976">
    <property type="entry name" value="HDOD"/>
</dbReference>
<sequence length="299" mass="33100">MSTTSLIPGSTEPLSDERRVALEKLFSRIGEVSSLPTVARRILSLAEDDNSRADDLREAIQSDPVLVARILRRLNSSYYGLSQKVADVRTAVSLLGFREVRNLAMTVFVSRIYEAPGDYGSYKRSNLWSHSVAVAAAGRLISRVCGRGAPEEAYIGGLLHDIGLILIDQTLRRHFHRVIDGLRSDVPTYAIEREILSFDHAMLGGFVAQRWNLPEQVADAITYHHQPWCYEGEHRDLVQVVAVANYLCSRAGWTSLGVHNVPPPPDEVYAGLGLDQVSLAIIWEELEPTLEKAAALAQS</sequence>
<organism evidence="2 3">
    <name type="scientific">Pirellula staleyi (strain ATCC 27377 / DSM 6068 / ICPB 4128)</name>
    <name type="common">Pirella staleyi</name>
    <dbReference type="NCBI Taxonomy" id="530564"/>
    <lineage>
        <taxon>Bacteria</taxon>
        <taxon>Pseudomonadati</taxon>
        <taxon>Planctomycetota</taxon>
        <taxon>Planctomycetia</taxon>
        <taxon>Pirellulales</taxon>
        <taxon>Pirellulaceae</taxon>
        <taxon>Pirellula</taxon>
    </lineage>
</organism>
<dbReference type="eggNOG" id="COG1639">
    <property type="taxonomic scope" value="Bacteria"/>
</dbReference>
<dbReference type="SMART" id="SM00471">
    <property type="entry name" value="HDc"/>
    <property type="match status" value="1"/>
</dbReference>
<dbReference type="EMBL" id="CP001848">
    <property type="protein sequence ID" value="ADB18340.1"/>
    <property type="molecule type" value="Genomic_DNA"/>
</dbReference>
<feature type="domain" description="HDOD" evidence="1">
    <location>
        <begin position="32"/>
        <end position="227"/>
    </location>
</feature>
<dbReference type="AlphaFoldDB" id="D2QZX5"/>
<dbReference type="HOGENOM" id="CLU_048246_4_2_0"/>
<dbReference type="InterPro" id="IPR003607">
    <property type="entry name" value="HD/PDEase_dom"/>
</dbReference>
<name>D2QZX5_PIRSD</name>
<dbReference type="Gene3D" id="1.10.3210.10">
    <property type="entry name" value="Hypothetical protein af1432"/>
    <property type="match status" value="1"/>
</dbReference>
<dbReference type="OrthoDB" id="243535at2"/>
<dbReference type="CDD" id="cd00077">
    <property type="entry name" value="HDc"/>
    <property type="match status" value="1"/>
</dbReference>
<dbReference type="SUPFAM" id="SSF109604">
    <property type="entry name" value="HD-domain/PDEase-like"/>
    <property type="match status" value="1"/>
</dbReference>
<reference evidence="2 3" key="1">
    <citation type="journal article" date="2009" name="Stand. Genomic Sci.">
        <title>Complete genome sequence of Pirellula staleyi type strain (ATCC 27377).</title>
        <authorList>
            <person name="Clum A."/>
            <person name="Tindall B.J."/>
            <person name="Sikorski J."/>
            <person name="Ivanova N."/>
            <person name="Mavrommatis K."/>
            <person name="Lucas S."/>
            <person name="Glavina del Rio T."/>
            <person name="Nolan M."/>
            <person name="Chen F."/>
            <person name="Tice H."/>
            <person name="Pitluck S."/>
            <person name="Cheng J.F."/>
            <person name="Chertkov O."/>
            <person name="Brettin T."/>
            <person name="Han C."/>
            <person name="Detter J.C."/>
            <person name="Kuske C."/>
            <person name="Bruce D."/>
            <person name="Goodwin L."/>
            <person name="Ovchinikova G."/>
            <person name="Pati A."/>
            <person name="Mikhailova N."/>
            <person name="Chen A."/>
            <person name="Palaniappan K."/>
            <person name="Land M."/>
            <person name="Hauser L."/>
            <person name="Chang Y.J."/>
            <person name="Jeffries C.D."/>
            <person name="Chain P."/>
            <person name="Rohde M."/>
            <person name="Goker M."/>
            <person name="Bristow J."/>
            <person name="Eisen J.A."/>
            <person name="Markowitz V."/>
            <person name="Hugenholtz P."/>
            <person name="Kyrpides N.C."/>
            <person name="Klenk H.P."/>
            <person name="Lapidus A."/>
        </authorList>
    </citation>
    <scope>NUCLEOTIDE SEQUENCE [LARGE SCALE GENOMIC DNA]</scope>
    <source>
        <strain evidence="3">ATCC 27377 / DSM 6068 / ICPB 4128</strain>
    </source>
</reference>
<dbReference type="InterPro" id="IPR006675">
    <property type="entry name" value="HDIG_dom"/>
</dbReference>
<dbReference type="GO" id="GO:0016787">
    <property type="term" value="F:hydrolase activity"/>
    <property type="evidence" value="ECO:0007669"/>
    <property type="project" value="UniProtKB-KW"/>
</dbReference>
<dbReference type="NCBIfam" id="TIGR00277">
    <property type="entry name" value="HDIG"/>
    <property type="match status" value="1"/>
</dbReference>
<dbReference type="KEGG" id="psl:Psta_3682"/>
<protein>
    <submittedName>
        <fullName evidence="2">Metal dependent phosphohydrolase</fullName>
    </submittedName>
</protein>
<dbReference type="Pfam" id="PF08668">
    <property type="entry name" value="HDOD"/>
    <property type="match status" value="1"/>
</dbReference>
<evidence type="ECO:0000259" key="1">
    <source>
        <dbReference type="PROSITE" id="PS51833"/>
    </source>
</evidence>
<dbReference type="InterPro" id="IPR052340">
    <property type="entry name" value="RNase_Y/CdgJ"/>
</dbReference>
<dbReference type="STRING" id="530564.Psta_3682"/>
<dbReference type="PANTHER" id="PTHR33525:SF3">
    <property type="entry name" value="RIBONUCLEASE Y"/>
    <property type="match status" value="1"/>
</dbReference>
<dbReference type="PANTHER" id="PTHR33525">
    <property type="match status" value="1"/>
</dbReference>
<dbReference type="Proteomes" id="UP000001887">
    <property type="component" value="Chromosome"/>
</dbReference>
<keyword evidence="2" id="KW-0378">Hydrolase</keyword>
<evidence type="ECO:0000313" key="3">
    <source>
        <dbReference type="Proteomes" id="UP000001887"/>
    </source>
</evidence>
<accession>D2QZX5</accession>
<evidence type="ECO:0000313" key="2">
    <source>
        <dbReference type="EMBL" id="ADB18340.1"/>
    </source>
</evidence>
<proteinExistence type="predicted"/>